<dbReference type="SUPFAM" id="SSF57196">
    <property type="entry name" value="EGF/Laminin"/>
    <property type="match status" value="1"/>
</dbReference>
<dbReference type="PANTHER" id="PTHR15036:SF49">
    <property type="entry name" value="AXOTACTIN"/>
    <property type="match status" value="1"/>
</dbReference>
<dbReference type="SUPFAM" id="SSF49899">
    <property type="entry name" value="Concanavalin A-like lectins/glucanases"/>
    <property type="match status" value="4"/>
</dbReference>
<dbReference type="PROSITE" id="PS50026">
    <property type="entry name" value="EGF_3"/>
    <property type="match status" value="2"/>
</dbReference>
<feature type="domain" description="EGF-like" evidence="6">
    <location>
        <begin position="303"/>
        <end position="340"/>
    </location>
</feature>
<dbReference type="EMBL" id="RCHS01000725">
    <property type="protein sequence ID" value="RMX57157.1"/>
    <property type="molecule type" value="Genomic_DNA"/>
</dbReference>
<dbReference type="STRING" id="46731.A0A3M6UU85"/>
<sequence length="1328" mass="150487">YSSYFHGSYQNGLFTILSPNKDLNDDKWHNVTLIRHGRKFALCVDKITAFRIHQGEYEKLDMNDVIYVGGMTEQSYHSLRVTGSKNFRGCLRDVKYGNVNILAGALMGLHGFEIHKKISFQCKSAAHRIFSSISPNLSVRIPYRAMGDCFFTTSFQFRTYFKEGYFISVISPRVKSYLFLSNGVLVLKVVDVSGFKSGLRLGTNLNDGEWHQLSVRIAGSEIALQLDGQVTTKEVNNSLLSIRNSRNKLRPKISLGKERKMKSNISGFVGCILDLIIQDRQIPLSGIRRKKYVQSVVMKSCHLENYCEPNPCKNGGQCSQDWKQFYCNCDHTDFEGEICEISIYKPTCEHYRFMGLQTSALCLLDSKGEGHPYTAFCNVTRSSRTYTIIAHNKMAETPVGDGELLDALYSHEITYTARTGMDQIKALIEKSKHCRQYVEFHCFASKLFNAPRGSSQAFWLSRDKVRQEYWGGGQPGSKKCACGMTEPPSCVGASQSRTCKYAMGLQYGWSPLLLFLTLEFSIPITFASQVQLEGKSYITYGIRENTDPRKTKITLRFRTIHPNGLLIFGTEETKVMDYLQLCLHHGQVRYLAYLGGKHDSGLVDIVHSKMKLNDGKWHNVTVLQKGRKAEVTVDSELTIPGITRQEYEDLDLKKVYVGGMKPTEYKSYVYLKCPKINFNGCIEDLTFRDKNVIREVERGSNSGYYLFGQAPFKCKELDYRVVTMNNPNEGFKVTVKKLPIDNDTFSASFRFRTLVGDGLLLSRSAIKVKLYIRLSSGSLRYDVIAPNGSKTELAMGSNLDDGEWHSVNASIRGRDVSLHVDGKPRTKQFNHSLLMQEFSNKSRLKIFLGGYDAERRLYSGFVGCILNLKIDSQKIFLKNLKMSKHTKADLKYSCRLQNHCQPNPCRNNGKCSQDWERFYCDCTYTEFEGDKCETSKYRPTCEYYRSLGLKKSMACLLDSLGYGKPYTAFCNITNEHKRTYTVITHNKMNKIRVGDAPVVKTFYQHEVTYSNSIEKEQITQLIERSKECRQYIRFHCFASKLLNTPRGPSHAFWYTRDNLQQKYWGGAEPGSDKCACGSKEPSSCDGPGKLCNCDIRDNRWRVDEGYLTDKSSLPVKRLQFHKKSERSDFTLGPLECWGNSHREKFPQKTQRNPKPGYRTNDEIIALACPSKESTTPSTRTPITTLTTPTGTTMCPSEDKERCLNSSLSSSLLVNFTSPTVTAEMIRQEEPWDEGDISTIAVVMISAALVVIVLLSMKFALPRVIMCIRTHSKRGEYIVPPTGSSGYTARLLPIVAKRSSIRGKQLTQCSGNGRYVEGNGAAGLKSYWV</sequence>
<dbReference type="SMART" id="SM00282">
    <property type="entry name" value="LamG"/>
    <property type="match status" value="4"/>
</dbReference>
<dbReference type="InterPro" id="IPR013320">
    <property type="entry name" value="ConA-like_dom_sf"/>
</dbReference>
<evidence type="ECO:0000256" key="3">
    <source>
        <dbReference type="SAM" id="MobiDB-lite"/>
    </source>
</evidence>
<evidence type="ECO:0000259" key="6">
    <source>
        <dbReference type="PROSITE" id="PS50026"/>
    </source>
</evidence>
<feature type="domain" description="EGF-like" evidence="6">
    <location>
        <begin position="896"/>
        <end position="933"/>
    </location>
</feature>
<keyword evidence="4" id="KW-0472">Membrane</keyword>
<dbReference type="Pfam" id="PF02210">
    <property type="entry name" value="Laminin_G_2"/>
    <property type="match status" value="4"/>
</dbReference>
<evidence type="ECO:0000256" key="2">
    <source>
        <dbReference type="PROSITE-ProRule" id="PRU00076"/>
    </source>
</evidence>
<dbReference type="Gene3D" id="2.10.25.10">
    <property type="entry name" value="Laminin"/>
    <property type="match status" value="2"/>
</dbReference>
<comment type="caution">
    <text evidence="7">The sequence shown here is derived from an EMBL/GenBank/DDBJ whole genome shotgun (WGS) entry which is preliminary data.</text>
</comment>
<dbReference type="Proteomes" id="UP000275408">
    <property type="component" value="Unassembled WGS sequence"/>
</dbReference>
<comment type="caution">
    <text evidence="2">Lacks conserved residue(s) required for the propagation of feature annotation.</text>
</comment>
<feature type="transmembrane region" description="Helical" evidence="4">
    <location>
        <begin position="1236"/>
        <end position="1260"/>
    </location>
</feature>
<dbReference type="PROSITE" id="PS50025">
    <property type="entry name" value="LAM_G_DOMAIN"/>
    <property type="match status" value="4"/>
</dbReference>
<feature type="region of interest" description="Disordered" evidence="3">
    <location>
        <begin position="1171"/>
        <end position="1196"/>
    </location>
</feature>
<reference evidence="7 8" key="1">
    <citation type="journal article" date="2018" name="Sci. Rep.">
        <title>Comparative analysis of the Pocillopora damicornis genome highlights role of immune system in coral evolution.</title>
        <authorList>
            <person name="Cunning R."/>
            <person name="Bay R.A."/>
            <person name="Gillette P."/>
            <person name="Baker A.C."/>
            <person name="Traylor-Knowles N."/>
        </authorList>
    </citation>
    <scope>NUCLEOTIDE SEQUENCE [LARGE SCALE GENOMIC DNA]</scope>
    <source>
        <strain evidence="7">RSMAS</strain>
        <tissue evidence="7">Whole animal</tissue>
    </source>
</reference>
<keyword evidence="2" id="KW-0245">EGF-like domain</keyword>
<evidence type="ECO:0000313" key="8">
    <source>
        <dbReference type="Proteomes" id="UP000275408"/>
    </source>
</evidence>
<evidence type="ECO:0000256" key="4">
    <source>
        <dbReference type="SAM" id="Phobius"/>
    </source>
</evidence>
<feature type="domain" description="Laminin G" evidence="5">
    <location>
        <begin position="1"/>
        <end position="122"/>
    </location>
</feature>
<keyword evidence="1" id="KW-1015">Disulfide bond</keyword>
<dbReference type="InterPro" id="IPR000742">
    <property type="entry name" value="EGF"/>
</dbReference>
<keyword evidence="4" id="KW-0812">Transmembrane</keyword>
<feature type="compositionally biased region" description="Low complexity" evidence="3">
    <location>
        <begin position="1174"/>
        <end position="1192"/>
    </location>
</feature>
<dbReference type="InterPro" id="IPR001791">
    <property type="entry name" value="Laminin_G"/>
</dbReference>
<dbReference type="OrthoDB" id="26719at2759"/>
<dbReference type="CDD" id="cd00110">
    <property type="entry name" value="LamG"/>
    <property type="match status" value="4"/>
</dbReference>
<evidence type="ECO:0000313" key="7">
    <source>
        <dbReference type="EMBL" id="RMX57157.1"/>
    </source>
</evidence>
<dbReference type="CDD" id="cd00054">
    <property type="entry name" value="EGF_CA"/>
    <property type="match status" value="2"/>
</dbReference>
<keyword evidence="4" id="KW-1133">Transmembrane helix</keyword>
<keyword evidence="8" id="KW-1185">Reference proteome</keyword>
<dbReference type="InterPro" id="IPR050372">
    <property type="entry name" value="Neurexin-related_CASP"/>
</dbReference>
<dbReference type="Gene3D" id="2.60.120.1000">
    <property type="match status" value="2"/>
</dbReference>
<proteinExistence type="predicted"/>
<dbReference type="PANTHER" id="PTHR15036">
    <property type="entry name" value="PIKACHURIN-LIKE PROTEIN"/>
    <property type="match status" value="1"/>
</dbReference>
<dbReference type="Gene3D" id="2.60.120.200">
    <property type="match status" value="4"/>
</dbReference>
<feature type="domain" description="Laminin G" evidence="5">
    <location>
        <begin position="117"/>
        <end position="301"/>
    </location>
</feature>
<protein>
    <recommendedName>
        <fullName evidence="9">EGF-like domain-containing protein</fullName>
    </recommendedName>
</protein>
<dbReference type="GO" id="GO:0016020">
    <property type="term" value="C:membrane"/>
    <property type="evidence" value="ECO:0007669"/>
    <property type="project" value="UniProtKB-SubCell"/>
</dbReference>
<feature type="domain" description="Laminin G" evidence="5">
    <location>
        <begin position="722"/>
        <end position="894"/>
    </location>
</feature>
<evidence type="ECO:0008006" key="9">
    <source>
        <dbReference type="Google" id="ProtNLM"/>
    </source>
</evidence>
<organism evidence="7 8">
    <name type="scientific">Pocillopora damicornis</name>
    <name type="common">Cauliflower coral</name>
    <name type="synonym">Millepora damicornis</name>
    <dbReference type="NCBI Taxonomy" id="46731"/>
    <lineage>
        <taxon>Eukaryota</taxon>
        <taxon>Metazoa</taxon>
        <taxon>Cnidaria</taxon>
        <taxon>Anthozoa</taxon>
        <taxon>Hexacorallia</taxon>
        <taxon>Scleractinia</taxon>
        <taxon>Astrocoeniina</taxon>
        <taxon>Pocilloporidae</taxon>
        <taxon>Pocillopora</taxon>
    </lineage>
</organism>
<feature type="domain" description="Laminin G" evidence="5">
    <location>
        <begin position="527"/>
        <end position="714"/>
    </location>
</feature>
<gene>
    <name evidence="7" type="ORF">pdam_00022785</name>
</gene>
<accession>A0A3M6UU85</accession>
<dbReference type="SMART" id="SM00181">
    <property type="entry name" value="EGF"/>
    <property type="match status" value="2"/>
</dbReference>
<name>A0A3M6UU85_POCDA</name>
<evidence type="ECO:0000256" key="1">
    <source>
        <dbReference type="ARBA" id="ARBA00023157"/>
    </source>
</evidence>
<feature type="non-terminal residue" evidence="7">
    <location>
        <position position="1"/>
    </location>
</feature>
<feature type="non-terminal residue" evidence="7">
    <location>
        <position position="1328"/>
    </location>
</feature>
<evidence type="ECO:0000259" key="5">
    <source>
        <dbReference type="PROSITE" id="PS50025"/>
    </source>
</evidence>